<gene>
    <name evidence="1" type="ORF">SAMN05444008_10271</name>
</gene>
<sequence length="376" mass="44357">MLVFLEAGHLTGFSFSYIRCMSVELDKPSRKKTFYPVSKGLRSYLKKHGREATLPLVYQDLMNMSFSIPLKDKAGKDTYWEKTLYDMREWNFLRTELINLYAILKTEGDFSYTKHLDVARVDYCTFGNSNPFRVRIVNRYNDNYDHYYIKKEDASRIYGLELEHLLSPNRITYLTAPGTIVEEHVAGIPGDVFIQQYLDAPDTNRTRFAKEFVKFNERCFVRLLGDMRSYNWVVDITPDIEDFQYRIRAIDFDQQSYEGRKNLYLPQFFKENRPLVELASQLLNMETVKQYQTEERTMMAFRLASDKYRIKDLLDTMQTDEISTQQKIAELAIALNQHFGTTQFKSQGSMGELVKCHLKQTLRKELLHVPKMNSRH</sequence>
<evidence type="ECO:0000313" key="1">
    <source>
        <dbReference type="EMBL" id="SHE61115.1"/>
    </source>
</evidence>
<keyword evidence="2" id="KW-1185">Reference proteome</keyword>
<accession>A0A1M4UWQ9</accession>
<organism evidence="1 2">
    <name type="scientific">Cnuella takakiae</name>
    <dbReference type="NCBI Taxonomy" id="1302690"/>
    <lineage>
        <taxon>Bacteria</taxon>
        <taxon>Pseudomonadati</taxon>
        <taxon>Bacteroidota</taxon>
        <taxon>Chitinophagia</taxon>
        <taxon>Chitinophagales</taxon>
        <taxon>Chitinophagaceae</taxon>
        <taxon>Cnuella</taxon>
    </lineage>
</organism>
<dbReference type="AlphaFoldDB" id="A0A1M4UWQ9"/>
<evidence type="ECO:0000313" key="2">
    <source>
        <dbReference type="Proteomes" id="UP000184368"/>
    </source>
</evidence>
<dbReference type="STRING" id="1302690.BUE76_13345"/>
<reference evidence="1 2" key="1">
    <citation type="submission" date="2016-11" db="EMBL/GenBank/DDBJ databases">
        <authorList>
            <person name="Jaros S."/>
            <person name="Januszkiewicz K."/>
            <person name="Wedrychowicz H."/>
        </authorList>
    </citation>
    <scope>NUCLEOTIDE SEQUENCE [LARGE SCALE GENOMIC DNA]</scope>
    <source>
        <strain evidence="1 2">DSM 26897</strain>
    </source>
</reference>
<protein>
    <submittedName>
        <fullName evidence="1">Uncharacterized protein</fullName>
    </submittedName>
</protein>
<dbReference type="Proteomes" id="UP000184368">
    <property type="component" value="Unassembled WGS sequence"/>
</dbReference>
<proteinExistence type="predicted"/>
<name>A0A1M4UWQ9_9BACT</name>
<dbReference type="EMBL" id="FQUO01000002">
    <property type="protein sequence ID" value="SHE61115.1"/>
    <property type="molecule type" value="Genomic_DNA"/>
</dbReference>